<dbReference type="PROSITE" id="PS50088">
    <property type="entry name" value="ANK_REPEAT"/>
    <property type="match status" value="1"/>
</dbReference>
<dbReference type="InterPro" id="IPR002110">
    <property type="entry name" value="Ankyrin_rpt"/>
</dbReference>
<dbReference type="SUPFAM" id="SSF117839">
    <property type="entry name" value="WWE domain"/>
    <property type="match status" value="1"/>
</dbReference>
<evidence type="ECO:0000259" key="2">
    <source>
        <dbReference type="PROSITE" id="PS50918"/>
    </source>
</evidence>
<feature type="repeat" description="ANK" evidence="1">
    <location>
        <begin position="179"/>
        <end position="211"/>
    </location>
</feature>
<dbReference type="GO" id="GO:0008270">
    <property type="term" value="F:zinc ion binding"/>
    <property type="evidence" value="ECO:0007669"/>
    <property type="project" value="InterPro"/>
</dbReference>
<keyword evidence="4" id="KW-1185">Reference proteome</keyword>
<protein>
    <recommendedName>
        <fullName evidence="2">WWE domain-containing protein</fullName>
    </recommendedName>
</protein>
<evidence type="ECO:0000313" key="4">
    <source>
        <dbReference type="Proteomes" id="UP000789595"/>
    </source>
</evidence>
<proteinExistence type="predicted"/>
<dbReference type="Gene3D" id="1.25.40.20">
    <property type="entry name" value="Ankyrin repeat-containing domain"/>
    <property type="match status" value="1"/>
</dbReference>
<feature type="domain" description="WWE" evidence="2">
    <location>
        <begin position="9"/>
        <end position="105"/>
    </location>
</feature>
<organism evidence="3 4">
    <name type="scientific">Pelagomonas calceolata</name>
    <dbReference type="NCBI Taxonomy" id="35677"/>
    <lineage>
        <taxon>Eukaryota</taxon>
        <taxon>Sar</taxon>
        <taxon>Stramenopiles</taxon>
        <taxon>Ochrophyta</taxon>
        <taxon>Pelagophyceae</taxon>
        <taxon>Pelagomonadales</taxon>
        <taxon>Pelagomonadaceae</taxon>
        <taxon>Pelagomonas</taxon>
    </lineage>
</organism>
<dbReference type="InterPro" id="IPR018123">
    <property type="entry name" value="WWE-dom_subgr"/>
</dbReference>
<dbReference type="InterPro" id="IPR036770">
    <property type="entry name" value="Ankyrin_rpt-contain_sf"/>
</dbReference>
<dbReference type="InterPro" id="IPR037197">
    <property type="entry name" value="WWE_dom_sf"/>
</dbReference>
<dbReference type="SMART" id="SM00678">
    <property type="entry name" value="WWE"/>
    <property type="match status" value="1"/>
</dbReference>
<dbReference type="EMBL" id="CAKKNE010000002">
    <property type="protein sequence ID" value="CAH0368022.1"/>
    <property type="molecule type" value="Genomic_DNA"/>
</dbReference>
<dbReference type="AlphaFoldDB" id="A0A8J2SI35"/>
<gene>
    <name evidence="3" type="ORF">PECAL_2P10700</name>
</gene>
<dbReference type="Gene3D" id="3.30.720.50">
    <property type="match status" value="1"/>
</dbReference>
<comment type="caution">
    <text evidence="3">The sequence shown here is derived from an EMBL/GenBank/DDBJ whole genome shotgun (WGS) entry which is preliminary data.</text>
</comment>
<evidence type="ECO:0000256" key="1">
    <source>
        <dbReference type="PROSITE-ProRule" id="PRU00023"/>
    </source>
</evidence>
<name>A0A8J2SI35_9STRA</name>
<dbReference type="InterPro" id="IPR004170">
    <property type="entry name" value="WWE_dom"/>
</dbReference>
<dbReference type="PROSITE" id="PS50918">
    <property type="entry name" value="WWE"/>
    <property type="match status" value="1"/>
</dbReference>
<evidence type="ECO:0000313" key="3">
    <source>
        <dbReference type="EMBL" id="CAH0368022.1"/>
    </source>
</evidence>
<dbReference type="PROSITE" id="PS50297">
    <property type="entry name" value="ANK_REP_REGION"/>
    <property type="match status" value="1"/>
</dbReference>
<dbReference type="Proteomes" id="UP000789595">
    <property type="component" value="Unassembled WGS sequence"/>
</dbReference>
<dbReference type="SUPFAM" id="SSF48403">
    <property type="entry name" value="Ankyrin repeat"/>
    <property type="match status" value="1"/>
</dbReference>
<sequence length="249" mass="27873">MLFEETEAEPTGPDLRPDTEFMWYWEEDGHRVKNHHTWDKQGNFIAYPPKVSTYLEQQWTTGQSADNLQITYKPFHSHTGFSYKVCFQDMNQINKGTGYRRKIMRRQNPNYVAPIASAEPVMATAVPIEEGMGGLAVSNFGGLPQPPEDLFSYALQSISLKDFEAKTKGTNLDHSSKAMGGTLLTWAAEFHRVDLCQSLLDRGADANSRDWTTDQSALGWATSTPVHGEEMPPCDRAATLALLKARGAR</sequence>
<accession>A0A8J2SI35</accession>
<reference evidence="3" key="1">
    <citation type="submission" date="2021-11" db="EMBL/GenBank/DDBJ databases">
        <authorList>
            <consortium name="Genoscope - CEA"/>
            <person name="William W."/>
        </authorList>
    </citation>
    <scope>NUCLEOTIDE SEQUENCE</scope>
</reference>
<dbReference type="OrthoDB" id="2449614at2759"/>
<keyword evidence="1" id="KW-0040">ANK repeat</keyword>
<dbReference type="Pfam" id="PF02825">
    <property type="entry name" value="WWE"/>
    <property type="match status" value="1"/>
</dbReference>